<dbReference type="Gene3D" id="3.40.50.1010">
    <property type="entry name" value="5'-nuclease"/>
    <property type="match status" value="1"/>
</dbReference>
<proteinExistence type="inferred from homology"/>
<dbReference type="SUPFAM" id="SSF88723">
    <property type="entry name" value="PIN domain-like"/>
    <property type="match status" value="1"/>
</dbReference>
<dbReference type="Proteomes" id="UP000737171">
    <property type="component" value="Unassembled WGS sequence"/>
</dbReference>
<evidence type="ECO:0000256" key="4">
    <source>
        <dbReference type="ARBA" id="ARBA00022801"/>
    </source>
</evidence>
<comment type="similarity">
    <text evidence="5">Belongs to the PINc/VapC protein family.</text>
</comment>
<protein>
    <recommendedName>
        <fullName evidence="5">Ribonuclease VapC</fullName>
        <shortName evidence="5">RNase VapC</shortName>
        <ecNumber evidence="5">3.1.-.-</ecNumber>
    </recommendedName>
    <alternativeName>
        <fullName evidence="5">Toxin VapC</fullName>
    </alternativeName>
</protein>
<dbReference type="HAMAP" id="MF_00265">
    <property type="entry name" value="VapC_Nob1"/>
    <property type="match status" value="1"/>
</dbReference>
<dbReference type="EC" id="3.1.-.-" evidence="5"/>
<comment type="function">
    <text evidence="5">Toxic component of a toxin-antitoxin (TA) system. An RNase.</text>
</comment>
<feature type="binding site" evidence="5">
    <location>
        <position position="5"/>
    </location>
    <ligand>
        <name>Mg(2+)</name>
        <dbReference type="ChEBI" id="CHEBI:18420"/>
    </ligand>
</feature>
<dbReference type="InterPro" id="IPR006226">
    <property type="entry name" value="Mtu_PIN"/>
</dbReference>
<evidence type="ECO:0000256" key="1">
    <source>
        <dbReference type="ARBA" id="ARBA00022649"/>
    </source>
</evidence>
<keyword evidence="8" id="KW-1185">Reference proteome</keyword>
<dbReference type="InterPro" id="IPR002716">
    <property type="entry name" value="PIN_dom"/>
</dbReference>
<reference evidence="7 8" key="1">
    <citation type="submission" date="2020-05" db="EMBL/GenBank/DDBJ databases">
        <title>Aquincola sp. isolate from soil.</title>
        <authorList>
            <person name="Han J."/>
            <person name="Kim D.-U."/>
        </authorList>
    </citation>
    <scope>NUCLEOTIDE SEQUENCE [LARGE SCALE GENOMIC DNA]</scope>
    <source>
        <strain evidence="7 8">S2</strain>
    </source>
</reference>
<evidence type="ECO:0000256" key="2">
    <source>
        <dbReference type="ARBA" id="ARBA00022722"/>
    </source>
</evidence>
<evidence type="ECO:0000259" key="6">
    <source>
        <dbReference type="Pfam" id="PF01850"/>
    </source>
</evidence>
<keyword evidence="5" id="KW-0460">Magnesium</keyword>
<keyword evidence="2 5" id="KW-0540">Nuclease</keyword>
<dbReference type="InterPro" id="IPR029060">
    <property type="entry name" value="PIN-like_dom_sf"/>
</dbReference>
<dbReference type="Pfam" id="PF01850">
    <property type="entry name" value="PIN"/>
    <property type="match status" value="1"/>
</dbReference>
<comment type="caution">
    <text evidence="7">The sequence shown here is derived from an EMBL/GenBank/DDBJ whole genome shotgun (WGS) entry which is preliminary data.</text>
</comment>
<evidence type="ECO:0000256" key="3">
    <source>
        <dbReference type="ARBA" id="ARBA00022723"/>
    </source>
</evidence>
<sequence>MKLPDVNVLLYAVNSASPQHAVAKQALREAFEQGEVGLPWAVLLGFLRLSTRTGILSRPLPVEQGLLVLHSWLDHPAAVALAPSDRHAAILGRLLIGAGQGGPLVSDAHLAALAIEHNAELLSFDRDFARFAGLRWTCLA</sequence>
<dbReference type="NCBIfam" id="TIGR00028">
    <property type="entry name" value="Mtu_PIN_fam"/>
    <property type="match status" value="1"/>
</dbReference>
<feature type="domain" description="PIN" evidence="6">
    <location>
        <begin position="3"/>
        <end position="133"/>
    </location>
</feature>
<keyword evidence="4 5" id="KW-0378">Hydrolase</keyword>
<organism evidence="7 8">
    <name type="scientific">Pseudaquabacterium terrae</name>
    <dbReference type="NCBI Taxonomy" id="2732868"/>
    <lineage>
        <taxon>Bacteria</taxon>
        <taxon>Pseudomonadati</taxon>
        <taxon>Pseudomonadota</taxon>
        <taxon>Betaproteobacteria</taxon>
        <taxon>Burkholderiales</taxon>
        <taxon>Sphaerotilaceae</taxon>
        <taxon>Pseudaquabacterium</taxon>
    </lineage>
</organism>
<keyword evidence="3 5" id="KW-0479">Metal-binding</keyword>
<gene>
    <name evidence="5" type="primary">vapC</name>
    <name evidence="7" type="ORF">HLB44_35700</name>
</gene>
<evidence type="ECO:0000256" key="5">
    <source>
        <dbReference type="HAMAP-Rule" id="MF_00265"/>
    </source>
</evidence>
<name>A0ABX2EUM4_9BURK</name>
<evidence type="ECO:0000313" key="7">
    <source>
        <dbReference type="EMBL" id="NRF72336.1"/>
    </source>
</evidence>
<accession>A0ABX2EUM4</accession>
<dbReference type="EMBL" id="JABRWJ010000023">
    <property type="protein sequence ID" value="NRF72336.1"/>
    <property type="molecule type" value="Genomic_DNA"/>
</dbReference>
<keyword evidence="5" id="KW-0800">Toxin</keyword>
<evidence type="ECO:0000313" key="8">
    <source>
        <dbReference type="Proteomes" id="UP000737171"/>
    </source>
</evidence>
<feature type="binding site" evidence="5">
    <location>
        <position position="107"/>
    </location>
    <ligand>
        <name>Mg(2+)</name>
        <dbReference type="ChEBI" id="CHEBI:18420"/>
    </ligand>
</feature>
<comment type="cofactor">
    <cofactor evidence="5">
        <name>Mg(2+)</name>
        <dbReference type="ChEBI" id="CHEBI:18420"/>
    </cofactor>
</comment>
<keyword evidence="1 5" id="KW-1277">Toxin-antitoxin system</keyword>
<dbReference type="InterPro" id="IPR022907">
    <property type="entry name" value="VapC_family"/>
</dbReference>
<dbReference type="RefSeq" id="WP_173135379.1">
    <property type="nucleotide sequence ID" value="NZ_JABRWJ010000023.1"/>
</dbReference>